<gene>
    <name evidence="4" type="ORF">scyTo_0026281</name>
</gene>
<dbReference type="Gene3D" id="3.30.160.20">
    <property type="match status" value="1"/>
</dbReference>
<evidence type="ECO:0000259" key="3">
    <source>
        <dbReference type="PROSITE" id="PS50137"/>
    </source>
</evidence>
<dbReference type="SUPFAM" id="SSF54768">
    <property type="entry name" value="dsRNA-binding domain-like"/>
    <property type="match status" value="1"/>
</dbReference>
<protein>
    <recommendedName>
        <fullName evidence="3">DRBM domain-containing protein</fullName>
    </recommendedName>
</protein>
<reference evidence="4 5" key="1">
    <citation type="journal article" date="2018" name="Nat. Ecol. Evol.">
        <title>Shark genomes provide insights into elasmobranch evolution and the origin of vertebrates.</title>
        <authorList>
            <person name="Hara Y"/>
            <person name="Yamaguchi K"/>
            <person name="Onimaru K"/>
            <person name="Kadota M"/>
            <person name="Koyanagi M"/>
            <person name="Keeley SD"/>
            <person name="Tatsumi K"/>
            <person name="Tanaka K"/>
            <person name="Motone F"/>
            <person name="Kageyama Y"/>
            <person name="Nozu R"/>
            <person name="Adachi N"/>
            <person name="Nishimura O"/>
            <person name="Nakagawa R"/>
            <person name="Tanegashima C"/>
            <person name="Kiyatake I"/>
            <person name="Matsumoto R"/>
            <person name="Murakumo K"/>
            <person name="Nishida K"/>
            <person name="Terakita A"/>
            <person name="Kuratani S"/>
            <person name="Sato K"/>
            <person name="Hyodo S Kuraku.S."/>
        </authorList>
    </citation>
    <scope>NUCLEOTIDE SEQUENCE [LARGE SCALE GENOMIC DNA]</scope>
</reference>
<feature type="domain" description="DRBM" evidence="3">
    <location>
        <begin position="1"/>
        <end position="35"/>
    </location>
</feature>
<sequence>MQAAIGGRRFPAAEANSKKTAKKDAATNALKVLLKEILGEDVVVPPSSPHPEPQLNME</sequence>
<keyword evidence="5" id="KW-1185">Reference proteome</keyword>
<dbReference type="GO" id="GO:0003723">
    <property type="term" value="F:RNA binding"/>
    <property type="evidence" value="ECO:0007669"/>
    <property type="project" value="UniProtKB-UniRule"/>
</dbReference>
<dbReference type="PROSITE" id="PS50137">
    <property type="entry name" value="DS_RBD"/>
    <property type="match status" value="1"/>
</dbReference>
<evidence type="ECO:0000313" key="5">
    <source>
        <dbReference type="Proteomes" id="UP000288216"/>
    </source>
</evidence>
<dbReference type="InterPro" id="IPR014720">
    <property type="entry name" value="dsRBD_dom"/>
</dbReference>
<feature type="region of interest" description="Disordered" evidence="2">
    <location>
        <begin position="1"/>
        <end position="24"/>
    </location>
</feature>
<evidence type="ECO:0000313" key="4">
    <source>
        <dbReference type="EMBL" id="GCB85592.1"/>
    </source>
</evidence>
<feature type="non-terminal residue" evidence="4">
    <location>
        <position position="58"/>
    </location>
</feature>
<name>A0A401QJR0_SCYTO</name>
<accession>A0A401QJR0</accession>
<keyword evidence="1" id="KW-0694">RNA-binding</keyword>
<organism evidence="4 5">
    <name type="scientific">Scyliorhinus torazame</name>
    <name type="common">Cloudy catshark</name>
    <name type="synonym">Catulus torazame</name>
    <dbReference type="NCBI Taxonomy" id="75743"/>
    <lineage>
        <taxon>Eukaryota</taxon>
        <taxon>Metazoa</taxon>
        <taxon>Chordata</taxon>
        <taxon>Craniata</taxon>
        <taxon>Vertebrata</taxon>
        <taxon>Chondrichthyes</taxon>
        <taxon>Elasmobranchii</taxon>
        <taxon>Galeomorphii</taxon>
        <taxon>Galeoidea</taxon>
        <taxon>Carcharhiniformes</taxon>
        <taxon>Scyliorhinidae</taxon>
        <taxon>Scyliorhinus</taxon>
    </lineage>
</organism>
<comment type="caution">
    <text evidence="4">The sequence shown here is derived from an EMBL/GenBank/DDBJ whole genome shotgun (WGS) entry which is preliminary data.</text>
</comment>
<proteinExistence type="predicted"/>
<evidence type="ECO:0000256" key="2">
    <source>
        <dbReference type="SAM" id="MobiDB-lite"/>
    </source>
</evidence>
<dbReference type="Proteomes" id="UP000288216">
    <property type="component" value="Unassembled WGS sequence"/>
</dbReference>
<dbReference type="EMBL" id="BFAA01178520">
    <property type="protein sequence ID" value="GCB85592.1"/>
    <property type="molecule type" value="Genomic_DNA"/>
</dbReference>
<evidence type="ECO:0000256" key="1">
    <source>
        <dbReference type="PROSITE-ProRule" id="PRU00266"/>
    </source>
</evidence>
<dbReference type="AlphaFoldDB" id="A0A401QJR0"/>
<dbReference type="Pfam" id="PF00035">
    <property type="entry name" value="dsrm"/>
    <property type="match status" value="1"/>
</dbReference>